<proteinExistence type="predicted"/>
<comment type="caution">
    <text evidence="2">The sequence shown here is derived from an EMBL/GenBank/DDBJ whole genome shotgun (WGS) entry which is preliminary data.</text>
</comment>
<dbReference type="Proteomes" id="UP000028582">
    <property type="component" value="Unassembled WGS sequence"/>
</dbReference>
<gene>
    <name evidence="2" type="ORF">F444_12565</name>
</gene>
<organism evidence="2 3">
    <name type="scientific">Phytophthora nicotianae P1976</name>
    <dbReference type="NCBI Taxonomy" id="1317066"/>
    <lineage>
        <taxon>Eukaryota</taxon>
        <taxon>Sar</taxon>
        <taxon>Stramenopiles</taxon>
        <taxon>Oomycota</taxon>
        <taxon>Peronosporomycetes</taxon>
        <taxon>Peronosporales</taxon>
        <taxon>Peronosporaceae</taxon>
        <taxon>Phytophthora</taxon>
    </lineage>
</organism>
<evidence type="ECO:0000313" key="3">
    <source>
        <dbReference type="Proteomes" id="UP000028582"/>
    </source>
</evidence>
<feature type="domain" description="Myb/SANT-like" evidence="1">
    <location>
        <begin position="4"/>
        <end position="87"/>
    </location>
</feature>
<dbReference type="InterPro" id="IPR024752">
    <property type="entry name" value="Myb/SANT-like_dom"/>
</dbReference>
<dbReference type="PANTHER" id="PTHR46929">
    <property type="entry name" value="EXPRESSED PROTEIN"/>
    <property type="match status" value="1"/>
</dbReference>
<sequence length="116" mass="13350">MASEVMTLQAQAGKRADSGFKKEAWTEALAAFNNRFQTKLSRQQIKSRLTALKGIYTSIKAMLDASGFGWDDERHVVLVHDSVWDDYVKVQLLHTTSIDKLYYPGLKIRSFYDRFK</sequence>
<dbReference type="AlphaFoldDB" id="A0A080ZWL2"/>
<dbReference type="EMBL" id="ANJA01002236">
    <property type="protein sequence ID" value="ETO71023.1"/>
    <property type="molecule type" value="Genomic_DNA"/>
</dbReference>
<evidence type="ECO:0000259" key="1">
    <source>
        <dbReference type="Pfam" id="PF12776"/>
    </source>
</evidence>
<evidence type="ECO:0000313" key="2">
    <source>
        <dbReference type="EMBL" id="ETO71023.1"/>
    </source>
</evidence>
<accession>A0A080ZWL2</accession>
<dbReference type="PANTHER" id="PTHR46929:SF3">
    <property type="entry name" value="MYB_SANT-LIKE DOMAIN-CONTAINING PROTEIN"/>
    <property type="match status" value="1"/>
</dbReference>
<dbReference type="Pfam" id="PF12776">
    <property type="entry name" value="Myb_DNA-bind_3"/>
    <property type="match status" value="1"/>
</dbReference>
<reference evidence="2 3" key="1">
    <citation type="submission" date="2013-11" db="EMBL/GenBank/DDBJ databases">
        <title>The Genome Sequence of Phytophthora parasitica P1976.</title>
        <authorList>
            <consortium name="The Broad Institute Genomics Platform"/>
            <person name="Russ C."/>
            <person name="Tyler B."/>
            <person name="Panabieres F."/>
            <person name="Shan W."/>
            <person name="Tripathy S."/>
            <person name="Grunwald N."/>
            <person name="Machado M."/>
            <person name="Johnson C.S."/>
            <person name="Walker B."/>
            <person name="Young S."/>
            <person name="Zeng Q."/>
            <person name="Gargeya S."/>
            <person name="Fitzgerald M."/>
            <person name="Haas B."/>
            <person name="Abouelleil A."/>
            <person name="Allen A.W."/>
            <person name="Alvarado L."/>
            <person name="Arachchi H.M."/>
            <person name="Berlin A.M."/>
            <person name="Chapman S.B."/>
            <person name="Gainer-Dewar J."/>
            <person name="Goldberg J."/>
            <person name="Griggs A."/>
            <person name="Gujja S."/>
            <person name="Hansen M."/>
            <person name="Howarth C."/>
            <person name="Imamovic A."/>
            <person name="Ireland A."/>
            <person name="Larimer J."/>
            <person name="McCowan C."/>
            <person name="Murphy C."/>
            <person name="Pearson M."/>
            <person name="Poon T.W."/>
            <person name="Priest M."/>
            <person name="Roberts A."/>
            <person name="Saif S."/>
            <person name="Shea T."/>
            <person name="Sisk P."/>
            <person name="Sykes S."/>
            <person name="Wortman J."/>
            <person name="Nusbaum C."/>
            <person name="Birren B."/>
        </authorList>
    </citation>
    <scope>NUCLEOTIDE SEQUENCE [LARGE SCALE GENOMIC DNA]</scope>
    <source>
        <strain evidence="2 3">P1976</strain>
    </source>
</reference>
<protein>
    <recommendedName>
        <fullName evidence="1">Myb/SANT-like domain-containing protein</fullName>
    </recommendedName>
</protein>
<name>A0A080ZWL2_PHYNI</name>